<reference evidence="1" key="1">
    <citation type="submission" date="2024-05" db="EMBL/GenBank/DDBJ databases">
        <title>Whole genome shotgun sequence of Streptomyces violascens NBRC 12920.</title>
        <authorList>
            <person name="Komaki H."/>
            <person name="Tamura T."/>
        </authorList>
    </citation>
    <scope>NUCLEOTIDE SEQUENCE</scope>
    <source>
        <strain evidence="1">NBRC 12920</strain>
    </source>
</reference>
<comment type="caution">
    <text evidence="1">The sequence shown here is derived from an EMBL/GenBank/DDBJ whole genome shotgun (WGS) entry which is preliminary data.</text>
</comment>
<evidence type="ECO:0000313" key="2">
    <source>
        <dbReference type="Proteomes" id="UP001050808"/>
    </source>
</evidence>
<evidence type="ECO:0000313" key="1">
    <source>
        <dbReference type="EMBL" id="GHI41942.1"/>
    </source>
</evidence>
<dbReference type="Proteomes" id="UP001050808">
    <property type="component" value="Unassembled WGS sequence"/>
</dbReference>
<keyword evidence="2" id="KW-1185">Reference proteome</keyword>
<name>A0ABQ3QXG3_9ACTN</name>
<dbReference type="EMBL" id="BNDY01000017">
    <property type="protein sequence ID" value="GHI41942.1"/>
    <property type="molecule type" value="Genomic_DNA"/>
</dbReference>
<sequence>MTATKAPSTYVTPECREARNLSWEAGHRHCPGPLDVRQRRGSVPLEVLKCACHCHNLTH</sequence>
<dbReference type="RefSeq" id="WP_189963476.1">
    <property type="nucleotide sequence ID" value="NZ_BMUA01000008.1"/>
</dbReference>
<protein>
    <submittedName>
        <fullName evidence="1">Uncharacterized protein</fullName>
    </submittedName>
</protein>
<gene>
    <name evidence="1" type="ORF">Sviol_63500</name>
</gene>
<proteinExistence type="predicted"/>
<accession>A0ABQ3QXG3</accession>
<organism evidence="1 2">
    <name type="scientific">Streptomyces violascens</name>
    <dbReference type="NCBI Taxonomy" id="67381"/>
    <lineage>
        <taxon>Bacteria</taxon>
        <taxon>Bacillati</taxon>
        <taxon>Actinomycetota</taxon>
        <taxon>Actinomycetes</taxon>
        <taxon>Kitasatosporales</taxon>
        <taxon>Streptomycetaceae</taxon>
        <taxon>Streptomyces</taxon>
    </lineage>
</organism>